<dbReference type="WBParaSite" id="Minc3s00876g18365">
    <property type="protein sequence ID" value="Minc3s00876g18365"/>
    <property type="gene ID" value="Minc3s00876g18365"/>
</dbReference>
<sequence length="56" mass="6470">MGKGFRINDILYNFCKCSLRGRQLNNSKKRNPSTRSKCSFVLGHRGGSEFRFLKKS</sequence>
<dbReference type="AlphaFoldDB" id="A0A914LWC1"/>
<evidence type="ECO:0000313" key="2">
    <source>
        <dbReference type="WBParaSite" id="Minc3s00876g18365"/>
    </source>
</evidence>
<keyword evidence="1" id="KW-1185">Reference proteome</keyword>
<evidence type="ECO:0000313" key="1">
    <source>
        <dbReference type="Proteomes" id="UP000887563"/>
    </source>
</evidence>
<proteinExistence type="predicted"/>
<name>A0A914LWC1_MELIC</name>
<accession>A0A914LWC1</accession>
<organism evidence="1 2">
    <name type="scientific">Meloidogyne incognita</name>
    <name type="common">Southern root-knot nematode worm</name>
    <name type="synonym">Oxyuris incognita</name>
    <dbReference type="NCBI Taxonomy" id="6306"/>
    <lineage>
        <taxon>Eukaryota</taxon>
        <taxon>Metazoa</taxon>
        <taxon>Ecdysozoa</taxon>
        <taxon>Nematoda</taxon>
        <taxon>Chromadorea</taxon>
        <taxon>Rhabditida</taxon>
        <taxon>Tylenchina</taxon>
        <taxon>Tylenchomorpha</taxon>
        <taxon>Tylenchoidea</taxon>
        <taxon>Meloidogynidae</taxon>
        <taxon>Meloidogyninae</taxon>
        <taxon>Meloidogyne</taxon>
        <taxon>Meloidogyne incognita group</taxon>
    </lineage>
</organism>
<reference evidence="2" key="1">
    <citation type="submission" date="2022-11" db="UniProtKB">
        <authorList>
            <consortium name="WormBaseParasite"/>
        </authorList>
    </citation>
    <scope>IDENTIFICATION</scope>
</reference>
<dbReference type="Proteomes" id="UP000887563">
    <property type="component" value="Unplaced"/>
</dbReference>
<protein>
    <submittedName>
        <fullName evidence="2">Candidate secreted effector</fullName>
    </submittedName>
</protein>